<protein>
    <submittedName>
        <fullName evidence="2">Uncharacterized protein</fullName>
    </submittedName>
</protein>
<keyword evidence="1" id="KW-0472">Membrane</keyword>
<evidence type="ECO:0000313" key="2">
    <source>
        <dbReference type="EMBL" id="QHT87728.1"/>
    </source>
</evidence>
<dbReference type="AlphaFoldDB" id="A0A6C0I3Z1"/>
<name>A0A6C0I3Z1_9ZZZZ</name>
<accession>A0A6C0I3Z1</accession>
<proteinExistence type="predicted"/>
<sequence length="59" mass="6964">MHFLVRNDAKKCGKEGALFEKNRFKMITVPYYYFLDFWIVIPMMTFASVPIGMVLTLLK</sequence>
<reference evidence="2" key="1">
    <citation type="journal article" date="2020" name="Nature">
        <title>Giant virus diversity and host interactions through global metagenomics.</title>
        <authorList>
            <person name="Schulz F."/>
            <person name="Roux S."/>
            <person name="Paez-Espino D."/>
            <person name="Jungbluth S."/>
            <person name="Walsh D.A."/>
            <person name="Denef V.J."/>
            <person name="McMahon K.D."/>
            <person name="Konstantinidis K.T."/>
            <person name="Eloe-Fadrosh E.A."/>
            <person name="Kyrpides N.C."/>
            <person name="Woyke T."/>
        </authorList>
    </citation>
    <scope>NUCLEOTIDE SEQUENCE</scope>
    <source>
        <strain evidence="2">GVMAG-M-3300023184-190</strain>
    </source>
</reference>
<keyword evidence="1" id="KW-0812">Transmembrane</keyword>
<feature type="transmembrane region" description="Helical" evidence="1">
    <location>
        <begin position="31"/>
        <end position="58"/>
    </location>
</feature>
<dbReference type="EMBL" id="MN740100">
    <property type="protein sequence ID" value="QHT87728.1"/>
    <property type="molecule type" value="Genomic_DNA"/>
</dbReference>
<evidence type="ECO:0000256" key="1">
    <source>
        <dbReference type="SAM" id="Phobius"/>
    </source>
</evidence>
<organism evidence="2">
    <name type="scientific">viral metagenome</name>
    <dbReference type="NCBI Taxonomy" id="1070528"/>
    <lineage>
        <taxon>unclassified sequences</taxon>
        <taxon>metagenomes</taxon>
        <taxon>organismal metagenomes</taxon>
    </lineage>
</organism>
<keyword evidence="1" id="KW-1133">Transmembrane helix</keyword>